<dbReference type="AlphaFoldDB" id="A0A231UXG2"/>
<keyword evidence="2" id="KW-0378">Hydrolase</keyword>
<comment type="caution">
    <text evidence="4">The sequence shown here is derived from an EMBL/GenBank/DDBJ whole genome shotgun (WGS) entry which is preliminary data.</text>
</comment>
<dbReference type="SUPFAM" id="SSF55811">
    <property type="entry name" value="Nudix"/>
    <property type="match status" value="1"/>
</dbReference>
<organism evidence="4 5">
    <name type="scientific">Notoacmeibacter marinus</name>
    <dbReference type="NCBI Taxonomy" id="1876515"/>
    <lineage>
        <taxon>Bacteria</taxon>
        <taxon>Pseudomonadati</taxon>
        <taxon>Pseudomonadota</taxon>
        <taxon>Alphaproteobacteria</taxon>
        <taxon>Hyphomicrobiales</taxon>
        <taxon>Notoacmeibacteraceae</taxon>
        <taxon>Notoacmeibacter</taxon>
    </lineage>
</organism>
<dbReference type="InterPro" id="IPR015797">
    <property type="entry name" value="NUDIX_hydrolase-like_dom_sf"/>
</dbReference>
<dbReference type="GO" id="GO:0016787">
    <property type="term" value="F:hydrolase activity"/>
    <property type="evidence" value="ECO:0007669"/>
    <property type="project" value="UniProtKB-KW"/>
</dbReference>
<dbReference type="InterPro" id="IPR000086">
    <property type="entry name" value="NUDIX_hydrolase_dom"/>
</dbReference>
<evidence type="ECO:0000256" key="1">
    <source>
        <dbReference type="ARBA" id="ARBA00001946"/>
    </source>
</evidence>
<evidence type="ECO:0000256" key="2">
    <source>
        <dbReference type="ARBA" id="ARBA00022801"/>
    </source>
</evidence>
<dbReference type="PANTHER" id="PTHR43046">
    <property type="entry name" value="GDP-MANNOSE MANNOSYL HYDROLASE"/>
    <property type="match status" value="1"/>
</dbReference>
<comment type="cofactor">
    <cofactor evidence="1">
        <name>Mg(2+)</name>
        <dbReference type="ChEBI" id="CHEBI:18420"/>
    </cofactor>
</comment>
<dbReference type="RefSeq" id="WP_094077400.1">
    <property type="nucleotide sequence ID" value="NZ_NBYO01000002.1"/>
</dbReference>
<accession>A0A231UXG2</accession>
<gene>
    <name evidence="4" type="ORF">B7H23_10745</name>
</gene>
<dbReference type="Proteomes" id="UP000215405">
    <property type="component" value="Unassembled WGS sequence"/>
</dbReference>
<dbReference type="Pfam" id="PF00293">
    <property type="entry name" value="NUDIX"/>
    <property type="match status" value="1"/>
</dbReference>
<feature type="domain" description="Nudix hydrolase" evidence="3">
    <location>
        <begin position="24"/>
        <end position="150"/>
    </location>
</feature>
<dbReference type="PROSITE" id="PS51462">
    <property type="entry name" value="NUDIX"/>
    <property type="match status" value="1"/>
</dbReference>
<dbReference type="PANTHER" id="PTHR43046:SF16">
    <property type="entry name" value="ADP-RIBOSE PYROPHOSPHATASE YJHB-RELATED"/>
    <property type="match status" value="1"/>
</dbReference>
<name>A0A231UXG2_9HYPH</name>
<evidence type="ECO:0000313" key="5">
    <source>
        <dbReference type="Proteomes" id="UP000215405"/>
    </source>
</evidence>
<reference evidence="5" key="1">
    <citation type="journal article" date="2017" name="Int. J. Syst. Evol. Microbiol.">
        <title>Notoacmeibacter marinus gen. nov., sp. nov., isolated from the gut of a limpet and proposal of Notoacmeibacteraceae fam. nov. in the order Rhizobiales of the class Alphaproteobacteria.</title>
        <authorList>
            <person name="Huang Z."/>
            <person name="Guo F."/>
            <person name="Lai Q."/>
        </authorList>
    </citation>
    <scope>NUCLEOTIDE SEQUENCE [LARGE SCALE GENOMIC DNA]</scope>
    <source>
        <strain evidence="5">XMTR2A4</strain>
    </source>
</reference>
<evidence type="ECO:0000259" key="3">
    <source>
        <dbReference type="PROSITE" id="PS51462"/>
    </source>
</evidence>
<protein>
    <recommendedName>
        <fullName evidence="3">Nudix hydrolase domain-containing protein</fullName>
    </recommendedName>
</protein>
<keyword evidence="5" id="KW-1185">Reference proteome</keyword>
<dbReference type="EMBL" id="NBYO01000002">
    <property type="protein sequence ID" value="OXT00574.1"/>
    <property type="molecule type" value="Genomic_DNA"/>
</dbReference>
<evidence type="ECO:0000313" key="4">
    <source>
        <dbReference type="EMBL" id="OXT00574.1"/>
    </source>
</evidence>
<proteinExistence type="predicted"/>
<dbReference type="Gene3D" id="3.90.79.10">
    <property type="entry name" value="Nucleoside Triphosphate Pyrophosphohydrolase"/>
    <property type="match status" value="1"/>
</dbReference>
<sequence length="157" mass="17840">MRLPSILRPLRNRLLQTFFLLTRPMTLGVRIIVHDPAAGTVFLVRHTYVEGWHLPGGGVERGETVMEAVRKELMEEGRLKLATEPLFLGVLFNRRARHNHILLYLSEDCVQTGDPDPNWEIAEARAFPLDGLPEDLSPATARRIAEWRAGQPPATEW</sequence>